<evidence type="ECO:0000256" key="5">
    <source>
        <dbReference type="ARBA" id="ARBA00022989"/>
    </source>
</evidence>
<dbReference type="GO" id="GO:0005886">
    <property type="term" value="C:plasma membrane"/>
    <property type="evidence" value="ECO:0007669"/>
    <property type="project" value="UniProtKB-SubCell"/>
</dbReference>
<dbReference type="InterPro" id="IPR024791">
    <property type="entry name" value="Cyt_c/ubiquinol_Oxase_su3"/>
</dbReference>
<keyword evidence="3" id="KW-1003">Cell membrane</keyword>
<sequence>MLLFSMLSIAMTFAGLTSAYIVSKSRPDWLKEFELPIAFTISTIVILLSSISIWIAKKNVKKNNVSNTSLWLFITFSLGIAFIVSQFSGFGELISQGYFFTGAQSTITTSFLYVLTVLHLIHLFAGIIVLIVVMINNYKNKYKIEKLGFELAVTFWHFLGVLWIYLFVFLYFFR</sequence>
<dbReference type="CDD" id="cd00386">
    <property type="entry name" value="Heme_Cu_Oxidase_III_like"/>
    <property type="match status" value="1"/>
</dbReference>
<keyword evidence="5 7" id="KW-1133">Transmembrane helix</keyword>
<proteinExistence type="inferred from homology"/>
<feature type="transmembrane region" description="Helical" evidence="7">
    <location>
        <begin position="147"/>
        <end position="173"/>
    </location>
</feature>
<dbReference type="PROSITE" id="PS50253">
    <property type="entry name" value="COX3"/>
    <property type="match status" value="1"/>
</dbReference>
<dbReference type="GO" id="GO:0019646">
    <property type="term" value="P:aerobic electron transport chain"/>
    <property type="evidence" value="ECO:0007669"/>
    <property type="project" value="InterPro"/>
</dbReference>
<name>A0A381R2D4_9ZZZZ</name>
<evidence type="ECO:0000256" key="2">
    <source>
        <dbReference type="ARBA" id="ARBA00010581"/>
    </source>
</evidence>
<evidence type="ECO:0000256" key="4">
    <source>
        <dbReference type="ARBA" id="ARBA00022692"/>
    </source>
</evidence>
<reference evidence="9" key="1">
    <citation type="submission" date="2018-05" db="EMBL/GenBank/DDBJ databases">
        <authorList>
            <person name="Lanie J.A."/>
            <person name="Ng W.-L."/>
            <person name="Kazmierczak K.M."/>
            <person name="Andrzejewski T.M."/>
            <person name="Davidsen T.M."/>
            <person name="Wayne K.J."/>
            <person name="Tettelin H."/>
            <person name="Glass J.I."/>
            <person name="Rusch D."/>
            <person name="Podicherti R."/>
            <person name="Tsui H.-C.T."/>
            <person name="Winkler M.E."/>
        </authorList>
    </citation>
    <scope>NUCLEOTIDE SEQUENCE</scope>
</reference>
<dbReference type="InterPro" id="IPR013833">
    <property type="entry name" value="Cyt_c_oxidase_su3_a-hlx"/>
</dbReference>
<evidence type="ECO:0000256" key="6">
    <source>
        <dbReference type="ARBA" id="ARBA00023136"/>
    </source>
</evidence>
<gene>
    <name evidence="9" type="ORF">METZ01_LOCUS38706</name>
</gene>
<accession>A0A381R2D4</accession>
<evidence type="ECO:0000256" key="1">
    <source>
        <dbReference type="ARBA" id="ARBA00004651"/>
    </source>
</evidence>
<evidence type="ECO:0000313" key="9">
    <source>
        <dbReference type="EMBL" id="SUZ85852.1"/>
    </source>
</evidence>
<dbReference type="GO" id="GO:0004129">
    <property type="term" value="F:cytochrome-c oxidase activity"/>
    <property type="evidence" value="ECO:0007669"/>
    <property type="project" value="InterPro"/>
</dbReference>
<dbReference type="InterPro" id="IPR035973">
    <property type="entry name" value="Cyt_c_oxidase_su3-like_sf"/>
</dbReference>
<feature type="transmembrane region" description="Helical" evidence="7">
    <location>
        <begin position="110"/>
        <end position="135"/>
    </location>
</feature>
<protein>
    <recommendedName>
        <fullName evidence="8">Heme-copper oxidase subunit III family profile domain-containing protein</fullName>
    </recommendedName>
</protein>
<evidence type="ECO:0000259" key="8">
    <source>
        <dbReference type="PROSITE" id="PS50253"/>
    </source>
</evidence>
<keyword evidence="4 7" id="KW-0812">Transmembrane</keyword>
<dbReference type="AlphaFoldDB" id="A0A381R2D4"/>
<keyword evidence="6 7" id="KW-0472">Membrane</keyword>
<evidence type="ECO:0000256" key="3">
    <source>
        <dbReference type="ARBA" id="ARBA00022475"/>
    </source>
</evidence>
<dbReference type="PANTHER" id="PTHR11403:SF2">
    <property type="entry name" value="CYTOCHROME BO(3) UBIQUINOL OXIDASE SUBUNIT 3"/>
    <property type="match status" value="1"/>
</dbReference>
<dbReference type="EMBL" id="UINC01001654">
    <property type="protein sequence ID" value="SUZ85852.1"/>
    <property type="molecule type" value="Genomic_DNA"/>
</dbReference>
<dbReference type="Gene3D" id="1.20.120.80">
    <property type="entry name" value="Cytochrome c oxidase, subunit III, four-helix bundle"/>
    <property type="match status" value="1"/>
</dbReference>
<dbReference type="Pfam" id="PF00510">
    <property type="entry name" value="COX3"/>
    <property type="match status" value="1"/>
</dbReference>
<comment type="similarity">
    <text evidence="2">Belongs to the cytochrome c oxidase subunit 3 family.</text>
</comment>
<feature type="transmembrane region" description="Helical" evidence="7">
    <location>
        <begin position="68"/>
        <end position="90"/>
    </location>
</feature>
<comment type="subcellular location">
    <subcellularLocation>
        <location evidence="1">Cell membrane</location>
        <topology evidence="1">Multi-pass membrane protein</topology>
    </subcellularLocation>
</comment>
<feature type="transmembrane region" description="Helical" evidence="7">
    <location>
        <begin position="35"/>
        <end position="56"/>
    </location>
</feature>
<dbReference type="SUPFAM" id="SSF81452">
    <property type="entry name" value="Cytochrome c oxidase subunit III-like"/>
    <property type="match status" value="1"/>
</dbReference>
<dbReference type="InterPro" id="IPR000298">
    <property type="entry name" value="Cyt_c_oxidase-like_su3"/>
</dbReference>
<organism evidence="9">
    <name type="scientific">marine metagenome</name>
    <dbReference type="NCBI Taxonomy" id="408172"/>
    <lineage>
        <taxon>unclassified sequences</taxon>
        <taxon>metagenomes</taxon>
        <taxon>ecological metagenomes</taxon>
    </lineage>
</organism>
<evidence type="ECO:0000256" key="7">
    <source>
        <dbReference type="SAM" id="Phobius"/>
    </source>
</evidence>
<feature type="domain" description="Heme-copper oxidase subunit III family profile" evidence="8">
    <location>
        <begin position="1"/>
        <end position="174"/>
    </location>
</feature>
<dbReference type="PANTHER" id="PTHR11403">
    <property type="entry name" value="CYTOCHROME C OXIDASE SUBUNIT III"/>
    <property type="match status" value="1"/>
</dbReference>